<feature type="coiled-coil region" evidence="1">
    <location>
        <begin position="111"/>
        <end position="168"/>
    </location>
</feature>
<keyword evidence="1" id="KW-0175">Coiled coil</keyword>
<proteinExistence type="predicted"/>
<dbReference type="AlphaFoldDB" id="A0A0N5AMA3"/>
<evidence type="ECO:0000313" key="2">
    <source>
        <dbReference type="Proteomes" id="UP000046393"/>
    </source>
</evidence>
<dbReference type="Proteomes" id="UP000046393">
    <property type="component" value="Unplaced"/>
</dbReference>
<name>A0A0N5AMA3_9BILA</name>
<keyword evidence="2" id="KW-1185">Reference proteome</keyword>
<protein>
    <submittedName>
        <fullName evidence="3">Dysbindin protein homolog</fullName>
    </submittedName>
</protein>
<sequence>MFEAIRDALTNVQNEISTSVQRLRGSSISNKPSEVIEALSSLVETQVGSSLLLKFQLCIEQMEQMNDENIRLANLASTRLGTLQQMCNERSQCTIAIHDYFRSIPMLSKQLKDVSQEVEKLNKFCQQTEQAITYLEGLHAISFSEEEIRRLKANLKKEKDELTQQEEHERIWMQDGSTQAVRYTQVPAYANNVGADDDEAKNQSEVTILEQFLSS</sequence>
<accession>A0A0N5AMA3</accession>
<evidence type="ECO:0000313" key="3">
    <source>
        <dbReference type="WBParaSite" id="SMUV_0000570501-mRNA-1"/>
    </source>
</evidence>
<evidence type="ECO:0000256" key="1">
    <source>
        <dbReference type="SAM" id="Coils"/>
    </source>
</evidence>
<dbReference type="WBParaSite" id="SMUV_0000570501-mRNA-1">
    <property type="protein sequence ID" value="SMUV_0000570501-mRNA-1"/>
    <property type="gene ID" value="SMUV_0000570501"/>
</dbReference>
<dbReference type="STRING" id="451379.A0A0N5AMA3"/>
<organism evidence="2 3">
    <name type="scientific">Syphacia muris</name>
    <dbReference type="NCBI Taxonomy" id="451379"/>
    <lineage>
        <taxon>Eukaryota</taxon>
        <taxon>Metazoa</taxon>
        <taxon>Ecdysozoa</taxon>
        <taxon>Nematoda</taxon>
        <taxon>Chromadorea</taxon>
        <taxon>Rhabditida</taxon>
        <taxon>Spirurina</taxon>
        <taxon>Oxyuridomorpha</taxon>
        <taxon>Oxyuroidea</taxon>
        <taxon>Oxyuridae</taxon>
        <taxon>Syphacia</taxon>
    </lineage>
</organism>
<reference evidence="3" key="1">
    <citation type="submission" date="2017-02" db="UniProtKB">
        <authorList>
            <consortium name="WormBaseParasite"/>
        </authorList>
    </citation>
    <scope>IDENTIFICATION</scope>
</reference>